<dbReference type="PROSITE" id="PS50305">
    <property type="entry name" value="SIRTUIN"/>
    <property type="match status" value="1"/>
</dbReference>
<dbReference type="CDD" id="cd01412">
    <property type="entry name" value="SIRT5_Af1_CobB"/>
    <property type="match status" value="1"/>
</dbReference>
<keyword evidence="2 3" id="KW-0520">NAD</keyword>
<comment type="similarity">
    <text evidence="3">Belongs to the sirtuin family. Class III subfamily.</text>
</comment>
<evidence type="ECO:0000313" key="6">
    <source>
        <dbReference type="EMBL" id="AUC23386.1"/>
    </source>
</evidence>
<evidence type="ECO:0000256" key="1">
    <source>
        <dbReference type="ARBA" id="ARBA00022679"/>
    </source>
</evidence>
<dbReference type="EMBL" id="CP019336">
    <property type="protein sequence ID" value="AUC23386.1"/>
    <property type="molecule type" value="Genomic_DNA"/>
</dbReference>
<gene>
    <name evidence="3" type="primary">cobB</name>
    <name evidence="6" type="ORF">BTO15_15330</name>
</gene>
<keyword evidence="1" id="KW-0808">Transferase</keyword>
<keyword evidence="3" id="KW-0963">Cytoplasm</keyword>
<feature type="binding site" evidence="3">
    <location>
        <begin position="9"/>
        <end position="28"/>
    </location>
    <ligand>
        <name>NAD(+)</name>
        <dbReference type="ChEBI" id="CHEBI:57540"/>
    </ligand>
</feature>
<sequence>MKRLVVLTGAGISAESGIQTFRDADGLWEGHNVMDVASPEGYAANPELVLNFYNERRKQLLEVTPNKGHENLVALEKDFNVEIITQNVDDLHERAGSKNVTHLHGELLKVRSSIDENMVIDWKKDLILGDLCPNKSQLRPHIVWFGEMVPMLDKAIEITKKADILVIIGTSMQVYPAAGLVDYIKPNTPIYFIDPKPAVSKGRFNNLTIIEEVASVGTEKLMELLKG</sequence>
<feature type="binding site" evidence="3">
    <location>
        <position position="56"/>
    </location>
    <ligand>
        <name>substrate</name>
    </ligand>
</feature>
<organism evidence="6 7">
    <name type="scientific">Polaribacter sejongensis</name>
    <dbReference type="NCBI Taxonomy" id="985043"/>
    <lineage>
        <taxon>Bacteria</taxon>
        <taxon>Pseudomonadati</taxon>
        <taxon>Bacteroidota</taxon>
        <taxon>Flavobacteriia</taxon>
        <taxon>Flavobacteriales</taxon>
        <taxon>Flavobacteriaceae</taxon>
    </lineage>
</organism>
<accession>A0ABN5F733</accession>
<dbReference type="Gene3D" id="3.30.1600.10">
    <property type="entry name" value="SIR2/SIRT2 'Small Domain"/>
    <property type="match status" value="1"/>
</dbReference>
<feature type="active site" description="Proton acceptor" evidence="3">
    <location>
        <position position="104"/>
    </location>
</feature>
<comment type="catalytic activity">
    <reaction evidence="3">
        <text>N(6)-acetyl-L-lysyl-[protein] + NAD(+) + H2O = 2''-O-acetyl-ADP-D-ribose + nicotinamide + L-lysyl-[protein]</text>
        <dbReference type="Rhea" id="RHEA:43636"/>
        <dbReference type="Rhea" id="RHEA-COMP:9752"/>
        <dbReference type="Rhea" id="RHEA-COMP:10731"/>
        <dbReference type="ChEBI" id="CHEBI:15377"/>
        <dbReference type="ChEBI" id="CHEBI:17154"/>
        <dbReference type="ChEBI" id="CHEBI:29969"/>
        <dbReference type="ChEBI" id="CHEBI:57540"/>
        <dbReference type="ChEBI" id="CHEBI:61930"/>
        <dbReference type="ChEBI" id="CHEBI:83767"/>
        <dbReference type="EC" id="2.3.1.286"/>
    </reaction>
</comment>
<evidence type="ECO:0000256" key="2">
    <source>
        <dbReference type="ARBA" id="ARBA00023027"/>
    </source>
</evidence>
<keyword evidence="7" id="KW-1185">Reference proteome</keyword>
<dbReference type="SUPFAM" id="SSF52467">
    <property type="entry name" value="DHS-like NAD/FAD-binding domain"/>
    <property type="match status" value="1"/>
</dbReference>
<proteinExistence type="inferred from homology"/>
<evidence type="ECO:0000259" key="5">
    <source>
        <dbReference type="PROSITE" id="PS50305"/>
    </source>
</evidence>
<dbReference type="Proteomes" id="UP000232721">
    <property type="component" value="Chromosome"/>
</dbReference>
<feature type="binding site" evidence="3">
    <location>
        <position position="214"/>
    </location>
    <ligand>
        <name>NAD(+)</name>
        <dbReference type="ChEBI" id="CHEBI:57540"/>
    </ligand>
</feature>
<feature type="binding site" evidence="3">
    <location>
        <begin position="86"/>
        <end position="89"/>
    </location>
    <ligand>
        <name>NAD(+)</name>
        <dbReference type="ChEBI" id="CHEBI:57540"/>
    </ligand>
</feature>
<feature type="domain" description="Deacetylase sirtuin-type" evidence="5">
    <location>
        <begin position="1"/>
        <end position="227"/>
    </location>
</feature>
<feature type="binding site" evidence="3">
    <location>
        <begin position="169"/>
        <end position="171"/>
    </location>
    <ligand>
        <name>NAD(+)</name>
        <dbReference type="ChEBI" id="CHEBI:57540"/>
    </ligand>
</feature>
<dbReference type="EC" id="2.3.1.286" evidence="3"/>
<dbReference type="RefSeq" id="WP_208889434.1">
    <property type="nucleotide sequence ID" value="NZ_CP019336.1"/>
</dbReference>
<comment type="catalytic activity">
    <reaction evidence="3">
        <text>N(6)-succinyl-L-lysyl-[protein] + NAD(+) + H2O = 2''-O-succinyl-ADP-D-ribose + nicotinamide + L-lysyl-[protein]</text>
        <dbReference type="Rhea" id="RHEA:47668"/>
        <dbReference type="Rhea" id="RHEA-COMP:9752"/>
        <dbReference type="Rhea" id="RHEA-COMP:11877"/>
        <dbReference type="ChEBI" id="CHEBI:15377"/>
        <dbReference type="ChEBI" id="CHEBI:17154"/>
        <dbReference type="ChEBI" id="CHEBI:29969"/>
        <dbReference type="ChEBI" id="CHEBI:57540"/>
        <dbReference type="ChEBI" id="CHEBI:87830"/>
        <dbReference type="ChEBI" id="CHEBI:87832"/>
    </reaction>
</comment>
<comment type="caution">
    <text evidence="3 4">Lacks conserved residue(s) required for the propagation of feature annotation.</text>
</comment>
<dbReference type="InterPro" id="IPR050134">
    <property type="entry name" value="NAD-dep_sirtuin_deacylases"/>
</dbReference>
<dbReference type="InterPro" id="IPR029035">
    <property type="entry name" value="DHS-like_NAD/FAD-binding_dom"/>
</dbReference>
<reference evidence="6 7" key="1">
    <citation type="submission" date="2017-02" db="EMBL/GenBank/DDBJ databases">
        <title>Trade-off between light-utilization and light-protection in marine flavobacteria.</title>
        <authorList>
            <person name="Kumagai Y."/>
            <person name="Yoshizawa S."/>
            <person name="Kogure K."/>
            <person name="Iwasaki W."/>
        </authorList>
    </citation>
    <scope>NUCLEOTIDE SEQUENCE [LARGE SCALE GENOMIC DNA]</scope>
    <source>
        <strain evidence="6 7">KCTC 23670</strain>
    </source>
</reference>
<dbReference type="InterPro" id="IPR027546">
    <property type="entry name" value="Sirtuin_class_III"/>
</dbReference>
<feature type="binding site" evidence="3">
    <location>
        <position position="53"/>
    </location>
    <ligand>
        <name>substrate</name>
    </ligand>
</feature>
<evidence type="ECO:0000256" key="3">
    <source>
        <dbReference type="HAMAP-Rule" id="MF_01121"/>
    </source>
</evidence>
<dbReference type="PANTHER" id="PTHR11085:SF4">
    <property type="entry name" value="NAD-DEPENDENT PROTEIN DEACYLASE"/>
    <property type="match status" value="1"/>
</dbReference>
<comment type="function">
    <text evidence="3">NAD-dependent lysine deacetylase and desuccinylase that specifically removes acetyl and succinyl groups on target proteins. Modulates the activities of several proteins which are inactive in their acylated form.</text>
</comment>
<dbReference type="Gene3D" id="3.40.50.1220">
    <property type="entry name" value="TPP-binding domain"/>
    <property type="match status" value="1"/>
</dbReference>
<dbReference type="InterPro" id="IPR003000">
    <property type="entry name" value="Sirtuin"/>
</dbReference>
<comment type="domain">
    <text evidence="3">2 residues (Tyr-53 and Arg-56) present in a large hydrophobic pocket are probably involved in substrate specificity. They are important for desuccinylation activity, but dispensable for deacetylation activity.</text>
</comment>
<dbReference type="InterPro" id="IPR026590">
    <property type="entry name" value="Ssirtuin_cat_dom"/>
</dbReference>
<name>A0ABN5F733_9FLAO</name>
<dbReference type="PANTHER" id="PTHR11085">
    <property type="entry name" value="NAD-DEPENDENT PROTEIN DEACYLASE SIRTUIN-5, MITOCHONDRIAL-RELATED"/>
    <property type="match status" value="1"/>
</dbReference>
<comment type="subcellular location">
    <subcellularLocation>
        <location evidence="3">Cytoplasm</location>
    </subcellularLocation>
</comment>
<dbReference type="InterPro" id="IPR026591">
    <property type="entry name" value="Sirtuin_cat_small_dom_sf"/>
</dbReference>
<evidence type="ECO:0000313" key="7">
    <source>
        <dbReference type="Proteomes" id="UP000232721"/>
    </source>
</evidence>
<evidence type="ECO:0000256" key="4">
    <source>
        <dbReference type="PROSITE-ProRule" id="PRU00236"/>
    </source>
</evidence>
<dbReference type="Pfam" id="PF02146">
    <property type="entry name" value="SIR2"/>
    <property type="match status" value="1"/>
</dbReference>
<protein>
    <recommendedName>
        <fullName evidence="3">NAD-dependent protein deacylase</fullName>
        <ecNumber evidence="3">2.3.1.286</ecNumber>
    </recommendedName>
    <alternativeName>
        <fullName evidence="3">Regulatory protein SIR2 homolog</fullName>
    </alternativeName>
</protein>
<dbReference type="HAMAP" id="MF_01121">
    <property type="entry name" value="Sirtuin_ClassIII"/>
    <property type="match status" value="1"/>
</dbReference>